<comment type="caution">
    <text evidence="6">The sequence shown here is derived from an EMBL/GenBank/DDBJ whole genome shotgun (WGS) entry which is preliminary data.</text>
</comment>
<feature type="domain" description="RNA polymerase sigma-70 region 2" evidence="5">
    <location>
        <begin position="93"/>
        <end position="148"/>
    </location>
</feature>
<dbReference type="SUPFAM" id="SSF88659">
    <property type="entry name" value="Sigma3 and sigma4 domains of RNA polymerase sigma factors"/>
    <property type="match status" value="1"/>
</dbReference>
<dbReference type="GO" id="GO:0006352">
    <property type="term" value="P:DNA-templated transcription initiation"/>
    <property type="evidence" value="ECO:0007669"/>
    <property type="project" value="InterPro"/>
</dbReference>
<accession>A0A419A5W1</accession>
<dbReference type="Gene3D" id="1.10.10.10">
    <property type="entry name" value="Winged helix-like DNA-binding domain superfamily/Winged helix DNA-binding domain"/>
    <property type="match status" value="1"/>
</dbReference>
<dbReference type="AlphaFoldDB" id="A0A419A5W1"/>
<proteinExistence type="inferred from homology"/>
<evidence type="ECO:0000256" key="3">
    <source>
        <dbReference type="ARBA" id="ARBA00023082"/>
    </source>
</evidence>
<dbReference type="InterPro" id="IPR013325">
    <property type="entry name" value="RNA_pol_sigma_r2"/>
</dbReference>
<dbReference type="Proteomes" id="UP000283587">
    <property type="component" value="Unassembled WGS sequence"/>
</dbReference>
<dbReference type="NCBIfam" id="TIGR02937">
    <property type="entry name" value="sigma70-ECF"/>
    <property type="match status" value="1"/>
</dbReference>
<dbReference type="InterPro" id="IPR007627">
    <property type="entry name" value="RNA_pol_sigma70_r2"/>
</dbReference>
<evidence type="ECO:0000259" key="5">
    <source>
        <dbReference type="Pfam" id="PF04542"/>
    </source>
</evidence>
<dbReference type="InterPro" id="IPR036388">
    <property type="entry name" value="WH-like_DNA-bd_sf"/>
</dbReference>
<dbReference type="PANTHER" id="PTHR43133:SF63">
    <property type="entry name" value="RNA POLYMERASE SIGMA FACTOR FECI-RELATED"/>
    <property type="match status" value="1"/>
</dbReference>
<dbReference type="InterPro" id="IPR013324">
    <property type="entry name" value="RNA_pol_sigma_r3/r4-like"/>
</dbReference>
<dbReference type="InterPro" id="IPR014284">
    <property type="entry name" value="RNA_pol_sigma-70_dom"/>
</dbReference>
<sequence length="238" mass="26485">MPPNDIGKRARIGKMLRALRLNSSDGCATRRPSTEALQRQTETSIAPTQNLTCGDAFGGVHMTRHDSAPAEGKAALSHVLQELIANRNLFLCEAARILGAPDQAEDVLQEAALRCMSRKEGHPRIERPRHFAWRMIRNLAIDRLRRDRPLVTGERIDPATSESDPEICVAGRQALRQLNALLDTCPRRDKEVFLRHRVRGEAQNRLAEQFGLSPARVNAIIARTHALLSEEFPDALAG</sequence>
<evidence type="ECO:0000256" key="2">
    <source>
        <dbReference type="ARBA" id="ARBA00023015"/>
    </source>
</evidence>
<name>A0A419A5W1_9RHOB</name>
<dbReference type="SUPFAM" id="SSF88946">
    <property type="entry name" value="Sigma2 domain of RNA polymerase sigma factors"/>
    <property type="match status" value="1"/>
</dbReference>
<dbReference type="InterPro" id="IPR039425">
    <property type="entry name" value="RNA_pol_sigma-70-like"/>
</dbReference>
<dbReference type="GO" id="GO:0016987">
    <property type="term" value="F:sigma factor activity"/>
    <property type="evidence" value="ECO:0007669"/>
    <property type="project" value="UniProtKB-KW"/>
</dbReference>
<keyword evidence="3" id="KW-0731">Sigma factor</keyword>
<protein>
    <submittedName>
        <fullName evidence="6">Sigma-70 family RNA polymerase sigma factor</fullName>
    </submittedName>
</protein>
<comment type="similarity">
    <text evidence="1">Belongs to the sigma-70 factor family. ECF subfamily.</text>
</comment>
<reference evidence="7" key="1">
    <citation type="submission" date="2018-09" db="EMBL/GenBank/DDBJ databases">
        <title>Paracoccus onubensis nov. sp. a moderate halophilic bacterium isolated from Gruta de las Maravillas (Aracena, Spain).</title>
        <authorList>
            <person name="Jurado V."/>
            <person name="Gutierrez-Patricio S."/>
            <person name="Gonzalez-Pimentel J.L."/>
            <person name="Miller A.Z."/>
            <person name="Laiz L."/>
            <person name="Saiz-Jimenez C."/>
        </authorList>
    </citation>
    <scope>NUCLEOTIDE SEQUENCE [LARGE SCALE GENOMIC DNA]</scope>
    <source>
        <strain evidence="7">DSM 26381</strain>
    </source>
</reference>
<organism evidence="6 7">
    <name type="scientific">Paracoccus siganidrum</name>
    <dbReference type="NCBI Taxonomy" id="1276757"/>
    <lineage>
        <taxon>Bacteria</taxon>
        <taxon>Pseudomonadati</taxon>
        <taxon>Pseudomonadota</taxon>
        <taxon>Alphaproteobacteria</taxon>
        <taxon>Rhodobacterales</taxon>
        <taxon>Paracoccaceae</taxon>
        <taxon>Paracoccus</taxon>
    </lineage>
</organism>
<dbReference type="EMBL" id="QZEW01000046">
    <property type="protein sequence ID" value="RJL13077.1"/>
    <property type="molecule type" value="Genomic_DNA"/>
</dbReference>
<evidence type="ECO:0000313" key="7">
    <source>
        <dbReference type="Proteomes" id="UP000283587"/>
    </source>
</evidence>
<dbReference type="PANTHER" id="PTHR43133">
    <property type="entry name" value="RNA POLYMERASE ECF-TYPE SIGMA FACTO"/>
    <property type="match status" value="1"/>
</dbReference>
<gene>
    <name evidence="6" type="ORF">D3P05_12090</name>
</gene>
<keyword evidence="4" id="KW-0804">Transcription</keyword>
<evidence type="ECO:0000256" key="1">
    <source>
        <dbReference type="ARBA" id="ARBA00010641"/>
    </source>
</evidence>
<dbReference type="Pfam" id="PF04542">
    <property type="entry name" value="Sigma70_r2"/>
    <property type="match status" value="1"/>
</dbReference>
<keyword evidence="7" id="KW-1185">Reference proteome</keyword>
<evidence type="ECO:0000256" key="4">
    <source>
        <dbReference type="ARBA" id="ARBA00023163"/>
    </source>
</evidence>
<keyword evidence="2" id="KW-0805">Transcription regulation</keyword>
<dbReference type="Gene3D" id="1.10.1740.10">
    <property type="match status" value="1"/>
</dbReference>
<evidence type="ECO:0000313" key="6">
    <source>
        <dbReference type="EMBL" id="RJL13077.1"/>
    </source>
</evidence>